<evidence type="ECO:0000313" key="5">
    <source>
        <dbReference type="Proteomes" id="UP000254100"/>
    </source>
</evidence>
<keyword evidence="1" id="KW-0808">Transferase</keyword>
<sequence>MKQQWYEQLPIEGITTVTPVRGGDVNQAFRVETAEETYFLLVQPQRPADFYKAEIAGLQAFEQAGITAPSVIANGCIAGDAYLLLSYLEEGGSGSQRALGQLVAQLHQVMSPIGQFGFEIPYQGSTMSFDNQWQTSWRDLFLNQRIKPLVQRIEAEGLWAEHDAKQFEQVYKRMDVTLRQHNSEPSLLHGDLWAGNYMFLIDGTPALFDPAPLYGDREFDLGATKVFGGFSADFYEAYHQTYPLQAGAFYRIQFYELYLLLVHLVKFGTVYLASVREKMGDIINEKT</sequence>
<dbReference type="PANTHER" id="PTHR12149:SF8">
    <property type="entry name" value="PROTEIN-RIBULOSAMINE 3-KINASE"/>
    <property type="match status" value="1"/>
</dbReference>
<dbReference type="InterPro" id="IPR011009">
    <property type="entry name" value="Kinase-like_dom_sf"/>
</dbReference>
<dbReference type="SUPFAM" id="SSF56112">
    <property type="entry name" value="Protein kinase-like (PK-like)"/>
    <property type="match status" value="1"/>
</dbReference>
<comment type="similarity">
    <text evidence="1">Belongs to the fructosamine kinase family.</text>
</comment>
<organism evidence="3 5">
    <name type="scientific">Staphylococcus microti</name>
    <dbReference type="NCBI Taxonomy" id="569857"/>
    <lineage>
        <taxon>Bacteria</taxon>
        <taxon>Bacillati</taxon>
        <taxon>Bacillota</taxon>
        <taxon>Bacilli</taxon>
        <taxon>Bacillales</taxon>
        <taxon>Staphylococcaceae</taxon>
        <taxon>Staphylococcus</taxon>
    </lineage>
</organism>
<dbReference type="Proteomes" id="UP000254100">
    <property type="component" value="Unassembled WGS sequence"/>
</dbReference>
<dbReference type="EMBL" id="UHDT01000001">
    <property type="protein sequence ID" value="SUM58441.1"/>
    <property type="molecule type" value="Genomic_DNA"/>
</dbReference>
<dbReference type="PANTHER" id="PTHR12149">
    <property type="entry name" value="FRUCTOSAMINE 3 KINASE-RELATED PROTEIN"/>
    <property type="match status" value="1"/>
</dbReference>
<keyword evidence="1 3" id="KW-0418">Kinase</keyword>
<proteinExistence type="inferred from homology"/>
<dbReference type="OrthoDB" id="5291879at2"/>
<accession>A0A0D6XRH9</accession>
<keyword evidence="4" id="KW-1185">Reference proteome</keyword>
<protein>
    <submittedName>
        <fullName evidence="2 3">Fructosamine kinase</fullName>
    </submittedName>
</protein>
<dbReference type="Gene3D" id="3.90.1200.10">
    <property type="match status" value="1"/>
</dbReference>
<evidence type="ECO:0000313" key="2">
    <source>
        <dbReference type="EMBL" id="KIX90423.1"/>
    </source>
</evidence>
<evidence type="ECO:0000256" key="1">
    <source>
        <dbReference type="PIRNR" id="PIRNR006221"/>
    </source>
</evidence>
<dbReference type="EMBL" id="JXWY01000043">
    <property type="protein sequence ID" value="KIX90423.1"/>
    <property type="molecule type" value="Genomic_DNA"/>
</dbReference>
<dbReference type="GO" id="GO:0016301">
    <property type="term" value="F:kinase activity"/>
    <property type="evidence" value="ECO:0007669"/>
    <property type="project" value="UniProtKB-UniRule"/>
</dbReference>
<dbReference type="PIRSF" id="PIRSF006221">
    <property type="entry name" value="Ketosamine-3-kinase"/>
    <property type="match status" value="1"/>
</dbReference>
<dbReference type="InterPro" id="IPR016477">
    <property type="entry name" value="Fructo-/Ketosamine-3-kinase"/>
</dbReference>
<reference evidence="3 5" key="2">
    <citation type="submission" date="2018-06" db="EMBL/GenBank/DDBJ databases">
        <authorList>
            <consortium name="Pathogen Informatics"/>
            <person name="Doyle S."/>
        </authorList>
    </citation>
    <scope>NUCLEOTIDE SEQUENCE [LARGE SCALE GENOMIC DNA]</scope>
    <source>
        <strain evidence="3 5">NCTC13832</strain>
    </source>
</reference>
<dbReference type="RefSeq" id="WP_044360750.1">
    <property type="nucleotide sequence ID" value="NZ_JXWY01000043.1"/>
</dbReference>
<dbReference type="Pfam" id="PF03881">
    <property type="entry name" value="Fructosamin_kin"/>
    <property type="match status" value="1"/>
</dbReference>
<gene>
    <name evidence="3" type="ORF">NCTC13832_02191</name>
    <name evidence="2" type="ORF">TP70_07665</name>
</gene>
<dbReference type="Gene3D" id="3.30.200.20">
    <property type="entry name" value="Phosphorylase Kinase, domain 1"/>
    <property type="match status" value="1"/>
</dbReference>
<name>A0A0D6XRH9_9STAP</name>
<dbReference type="STRING" id="569857.TP70_07665"/>
<evidence type="ECO:0000313" key="4">
    <source>
        <dbReference type="Proteomes" id="UP000032366"/>
    </source>
</evidence>
<reference evidence="2 4" key="1">
    <citation type="submission" date="2015-01" db="EMBL/GenBank/DDBJ databases">
        <authorList>
            <person name="Guo J."/>
        </authorList>
    </citation>
    <scope>NUCLEOTIDE SEQUENCE [LARGE SCALE GENOMIC DNA]</scope>
    <source>
        <strain evidence="2 4">DSM 22147</strain>
    </source>
</reference>
<dbReference type="Proteomes" id="UP000032366">
    <property type="component" value="Unassembled WGS sequence"/>
</dbReference>
<evidence type="ECO:0000313" key="3">
    <source>
        <dbReference type="EMBL" id="SUM58441.1"/>
    </source>
</evidence>
<dbReference type="AlphaFoldDB" id="A0A0D6XRH9"/>